<feature type="compositionally biased region" description="Low complexity" evidence="1">
    <location>
        <begin position="47"/>
        <end position="110"/>
    </location>
</feature>
<reference evidence="2 3" key="1">
    <citation type="submission" date="2019-06" db="EMBL/GenBank/DDBJ databases">
        <title>Genome Sequence of the Brown Rot Fungal Pathogen Monilinia fructicola.</title>
        <authorList>
            <person name="De Miccolis Angelini R.M."/>
            <person name="Landi L."/>
            <person name="Abate D."/>
            <person name="Pollastro S."/>
            <person name="Romanazzi G."/>
            <person name="Faretra F."/>
        </authorList>
    </citation>
    <scope>NUCLEOTIDE SEQUENCE [LARGE SCALE GENOMIC DNA]</scope>
    <source>
        <strain evidence="2 3">Mfrc123</strain>
    </source>
</reference>
<dbReference type="Proteomes" id="UP000322873">
    <property type="component" value="Unassembled WGS sequence"/>
</dbReference>
<dbReference type="EMBL" id="VICG01000006">
    <property type="protein sequence ID" value="KAA8571326.1"/>
    <property type="molecule type" value="Genomic_DNA"/>
</dbReference>
<comment type="caution">
    <text evidence="2">The sequence shown here is derived from an EMBL/GenBank/DDBJ whole genome shotgun (WGS) entry which is preliminary data.</text>
</comment>
<feature type="compositionally biased region" description="Low complexity" evidence="1">
    <location>
        <begin position="1"/>
        <end position="21"/>
    </location>
</feature>
<evidence type="ECO:0000256" key="1">
    <source>
        <dbReference type="SAM" id="MobiDB-lite"/>
    </source>
</evidence>
<feature type="region of interest" description="Disordered" evidence="1">
    <location>
        <begin position="1"/>
        <end position="180"/>
    </location>
</feature>
<gene>
    <name evidence="2" type="ORF">EYC84_000646</name>
</gene>
<evidence type="ECO:0000313" key="3">
    <source>
        <dbReference type="Proteomes" id="UP000322873"/>
    </source>
</evidence>
<sequence length="233" mass="24569">MAASTTTTTTMTSSASSSSSSPAPRMQKLKQLFKHKVPTALKLRKNSTATLTSVSSASSSIPPSPTSLFSASTRSTFPASPTSTCSASTFPASPTSPTSPISIYSTSTSPPSTPHNPKYSTPFLSSKSSTTITANPDPSPSIDHLIVSMDRFPDSTSPAEEPHHAQRGLSKGRKSMGSNSSLEILLTETVEVKREVRGAADDMEGHVKIFEGGSEGDANKIAEKNLSEEWVCW</sequence>
<name>A0A5M9JTZ2_MONFR</name>
<proteinExistence type="predicted"/>
<evidence type="ECO:0000313" key="2">
    <source>
        <dbReference type="EMBL" id="KAA8571326.1"/>
    </source>
</evidence>
<feature type="compositionally biased region" description="Polar residues" evidence="1">
    <location>
        <begin position="118"/>
        <end position="136"/>
    </location>
</feature>
<protein>
    <submittedName>
        <fullName evidence="2">Uncharacterized protein</fullName>
    </submittedName>
</protein>
<keyword evidence="3" id="KW-1185">Reference proteome</keyword>
<organism evidence="2 3">
    <name type="scientific">Monilinia fructicola</name>
    <name type="common">Brown rot fungus</name>
    <name type="synonym">Ciboria fructicola</name>
    <dbReference type="NCBI Taxonomy" id="38448"/>
    <lineage>
        <taxon>Eukaryota</taxon>
        <taxon>Fungi</taxon>
        <taxon>Dikarya</taxon>
        <taxon>Ascomycota</taxon>
        <taxon>Pezizomycotina</taxon>
        <taxon>Leotiomycetes</taxon>
        <taxon>Helotiales</taxon>
        <taxon>Sclerotiniaceae</taxon>
        <taxon>Monilinia</taxon>
    </lineage>
</organism>
<dbReference type="AlphaFoldDB" id="A0A5M9JTZ2"/>
<accession>A0A5M9JTZ2</accession>
<feature type="compositionally biased region" description="Basic residues" evidence="1">
    <location>
        <begin position="27"/>
        <end position="45"/>
    </location>
</feature>